<dbReference type="EMBL" id="CM029052">
    <property type="protein sequence ID" value="KAG2557079.1"/>
    <property type="molecule type" value="Genomic_DNA"/>
</dbReference>
<feature type="compositionally biased region" description="Low complexity" evidence="10">
    <location>
        <begin position="132"/>
        <end position="147"/>
    </location>
</feature>
<comment type="subcellular location">
    <subcellularLocation>
        <location evidence="1">Nucleus</location>
    </subcellularLocation>
</comment>
<dbReference type="GO" id="GO:0008270">
    <property type="term" value="F:zinc ion binding"/>
    <property type="evidence" value="ECO:0007669"/>
    <property type="project" value="UniProtKB-KW"/>
</dbReference>
<dbReference type="SMART" id="SM00355">
    <property type="entry name" value="ZnF_C2H2"/>
    <property type="match status" value="3"/>
</dbReference>
<dbReference type="InterPro" id="IPR013087">
    <property type="entry name" value="Znf_C2H2_type"/>
</dbReference>
<keyword evidence="8" id="KW-0539">Nucleus</keyword>
<evidence type="ECO:0000256" key="3">
    <source>
        <dbReference type="ARBA" id="ARBA00022737"/>
    </source>
</evidence>
<dbReference type="PANTHER" id="PTHR26374">
    <property type="entry name" value="ZINC FINGER PROTEIN ZAT5"/>
    <property type="match status" value="1"/>
</dbReference>
<evidence type="ECO:0000256" key="5">
    <source>
        <dbReference type="ARBA" id="ARBA00022833"/>
    </source>
</evidence>
<organism evidence="12 13">
    <name type="scientific">Panicum virgatum</name>
    <name type="common">Blackwell switchgrass</name>
    <dbReference type="NCBI Taxonomy" id="38727"/>
    <lineage>
        <taxon>Eukaryota</taxon>
        <taxon>Viridiplantae</taxon>
        <taxon>Streptophyta</taxon>
        <taxon>Embryophyta</taxon>
        <taxon>Tracheophyta</taxon>
        <taxon>Spermatophyta</taxon>
        <taxon>Magnoliopsida</taxon>
        <taxon>Liliopsida</taxon>
        <taxon>Poales</taxon>
        <taxon>Poaceae</taxon>
        <taxon>PACMAD clade</taxon>
        <taxon>Panicoideae</taxon>
        <taxon>Panicodae</taxon>
        <taxon>Paniceae</taxon>
        <taxon>Panicinae</taxon>
        <taxon>Panicum</taxon>
        <taxon>Panicum sect. Hiantes</taxon>
    </lineage>
</organism>
<dbReference type="AlphaFoldDB" id="A0A8T0P8W2"/>
<keyword evidence="5" id="KW-0862">Zinc</keyword>
<evidence type="ECO:0000313" key="13">
    <source>
        <dbReference type="Proteomes" id="UP000823388"/>
    </source>
</evidence>
<evidence type="ECO:0000256" key="8">
    <source>
        <dbReference type="ARBA" id="ARBA00023242"/>
    </source>
</evidence>
<evidence type="ECO:0000256" key="6">
    <source>
        <dbReference type="ARBA" id="ARBA00023015"/>
    </source>
</evidence>
<feature type="domain" description="C2H2-type" evidence="11">
    <location>
        <begin position="104"/>
        <end position="127"/>
    </location>
</feature>
<evidence type="ECO:0000256" key="9">
    <source>
        <dbReference type="PROSITE-ProRule" id="PRU00042"/>
    </source>
</evidence>
<name>A0A8T0P8W2_PANVG</name>
<dbReference type="Pfam" id="PF13912">
    <property type="entry name" value="zf-C2H2_6"/>
    <property type="match status" value="2"/>
</dbReference>
<feature type="region of interest" description="Disordered" evidence="10">
    <location>
        <begin position="122"/>
        <end position="176"/>
    </location>
</feature>
<dbReference type="InterPro" id="IPR036236">
    <property type="entry name" value="Znf_C2H2_sf"/>
</dbReference>
<reference evidence="12" key="1">
    <citation type="submission" date="2020-05" db="EMBL/GenBank/DDBJ databases">
        <title>WGS assembly of Panicum virgatum.</title>
        <authorList>
            <person name="Lovell J.T."/>
            <person name="Jenkins J."/>
            <person name="Shu S."/>
            <person name="Juenger T.E."/>
            <person name="Schmutz J."/>
        </authorList>
    </citation>
    <scope>NUCLEOTIDE SEQUENCE</scope>
    <source>
        <strain evidence="12">AP13</strain>
    </source>
</reference>
<evidence type="ECO:0000256" key="7">
    <source>
        <dbReference type="ARBA" id="ARBA00023163"/>
    </source>
</evidence>
<protein>
    <recommendedName>
        <fullName evidence="11">C2H2-type domain-containing protein</fullName>
    </recommendedName>
</protein>
<proteinExistence type="predicted"/>
<feature type="compositionally biased region" description="Basic residues" evidence="10">
    <location>
        <begin position="22"/>
        <end position="33"/>
    </location>
</feature>
<evidence type="ECO:0000256" key="2">
    <source>
        <dbReference type="ARBA" id="ARBA00022723"/>
    </source>
</evidence>
<accession>A0A8T0P8W2</accession>
<keyword evidence="4 9" id="KW-0863">Zinc-finger</keyword>
<dbReference type="Pfam" id="PF00096">
    <property type="entry name" value="zf-C2H2"/>
    <property type="match status" value="1"/>
</dbReference>
<gene>
    <name evidence="12" type="ORF">PVAP13_8NG183100</name>
</gene>
<evidence type="ECO:0000256" key="10">
    <source>
        <dbReference type="SAM" id="MobiDB-lite"/>
    </source>
</evidence>
<evidence type="ECO:0000256" key="4">
    <source>
        <dbReference type="ARBA" id="ARBA00022771"/>
    </source>
</evidence>
<feature type="region of interest" description="Disordered" evidence="10">
    <location>
        <begin position="1"/>
        <end position="78"/>
    </location>
</feature>
<dbReference type="Proteomes" id="UP000823388">
    <property type="component" value="Chromosome 8N"/>
</dbReference>
<dbReference type="SUPFAM" id="SSF57667">
    <property type="entry name" value="beta-beta-alpha zinc fingers"/>
    <property type="match status" value="1"/>
</dbReference>
<comment type="caution">
    <text evidence="12">The sequence shown here is derived from an EMBL/GenBank/DDBJ whole genome shotgun (WGS) entry which is preliminary data.</text>
</comment>
<feature type="region of interest" description="Disordered" evidence="10">
    <location>
        <begin position="618"/>
        <end position="639"/>
    </location>
</feature>
<sequence length="658" mass="67692">MKLRSQGESAAVGGCEKAAAVRSHRSKSPRLLHQRLPQYGRRHEGGASGSREIELPSGSLASGAGKEAATISQRGSPPLLSREAYGLLRDAEKIGLGVVAAEPFKCSACPLKFGREKTLRGHMRSVHRQGCSSPSPSSSSSSEAPTPKKSRKKPKPKQATVKTEPHHDDPPLPFPLARAATSRSHQVGDVLGEKLIEDDTSDDGNANPVAAVTGFGAVAIASSAPDPAAVLPVARAPAAAIEVIVLDADSSNDDKPNPTIAVTGIGAVARVVAPIAADTVKGNDLQEAGARYSSNGGDGKAVAGYRSVSHGKAAAGYSSGGYGHGKAITIGGQSKRGLGNTGYSCDDCGETFPTPQGLEGHVAGHKHKKSKATPDLQSNLACQSSRHVCMACNKVLPTGQALGWHMKLHYAGLMIGVASDAGSSSARRPAAAAADEEPSEAIAMNINPEAVHGSAGAMRGWSFPASARSAILALPALMSPVHDPPQGMAMAGNPVVGPVSAPTPATGSSSLPAITSSVLPAQISGAPGNRGGRTFRIFGVHTFPAFPSQNQEENPPEVAVVPGNGEHLYSFNISPPFPSQNPPETVPVNRGPEGVAVAPAGNIERSSIYLFGSDASPAFPSQNQEENPPLEMVPSNHGSRTIRLFGVNMAEGPKEMKK</sequence>
<dbReference type="Gene3D" id="3.30.160.60">
    <property type="entry name" value="Classic Zinc Finger"/>
    <property type="match status" value="1"/>
</dbReference>
<keyword evidence="13" id="KW-1185">Reference proteome</keyword>
<keyword evidence="7" id="KW-0804">Transcription</keyword>
<dbReference type="PROSITE" id="PS00028">
    <property type="entry name" value="ZINC_FINGER_C2H2_1"/>
    <property type="match status" value="3"/>
</dbReference>
<evidence type="ECO:0000256" key="1">
    <source>
        <dbReference type="ARBA" id="ARBA00004123"/>
    </source>
</evidence>
<feature type="domain" description="C2H2-type" evidence="11">
    <location>
        <begin position="343"/>
        <end position="370"/>
    </location>
</feature>
<keyword evidence="6" id="KW-0805">Transcription regulation</keyword>
<dbReference type="PROSITE" id="PS50157">
    <property type="entry name" value="ZINC_FINGER_C2H2_2"/>
    <property type="match status" value="2"/>
</dbReference>
<dbReference type="GO" id="GO:0005634">
    <property type="term" value="C:nucleus"/>
    <property type="evidence" value="ECO:0007669"/>
    <property type="project" value="UniProtKB-SubCell"/>
</dbReference>
<evidence type="ECO:0000259" key="11">
    <source>
        <dbReference type="PROSITE" id="PS50157"/>
    </source>
</evidence>
<keyword evidence="3" id="KW-0677">Repeat</keyword>
<keyword evidence="2" id="KW-0479">Metal-binding</keyword>
<dbReference type="PANTHER" id="PTHR26374:SF456">
    <property type="entry name" value="ZINC FINGER PROTEIN ZAT5-LIKE"/>
    <property type="match status" value="1"/>
</dbReference>
<evidence type="ECO:0000313" key="12">
    <source>
        <dbReference type="EMBL" id="KAG2557079.1"/>
    </source>
</evidence>